<feature type="transmembrane region" description="Helical" evidence="1">
    <location>
        <begin position="125"/>
        <end position="145"/>
    </location>
</feature>
<reference evidence="2 3" key="1">
    <citation type="journal article" date="2014" name="Int. J. Syst. Evol. Microbiol.">
        <title>Complete genome sequence of Corynebacterium casei LMG S-19264T (=DSM 44701T), isolated from a smear-ripened cheese.</title>
        <authorList>
            <consortium name="US DOE Joint Genome Institute (JGI-PGF)"/>
            <person name="Walter F."/>
            <person name="Albersmeier A."/>
            <person name="Kalinowski J."/>
            <person name="Ruckert C."/>
        </authorList>
    </citation>
    <scope>NUCLEOTIDE SEQUENCE [LARGE SCALE GENOMIC DNA]</scope>
    <source>
        <strain evidence="2 3">NBRC 110095</strain>
    </source>
</reference>
<comment type="caution">
    <text evidence="2">The sequence shown here is derived from an EMBL/GenBank/DDBJ whole genome shotgun (WGS) entry which is preliminary data.</text>
</comment>
<accession>A0AA37WMT8</accession>
<dbReference type="RefSeq" id="WP_232595015.1">
    <property type="nucleotide sequence ID" value="NZ_BSPD01000079.1"/>
</dbReference>
<dbReference type="AlphaFoldDB" id="A0AA37WMT8"/>
<evidence type="ECO:0000256" key="1">
    <source>
        <dbReference type="SAM" id="Phobius"/>
    </source>
</evidence>
<proteinExistence type="predicted"/>
<evidence type="ECO:0008006" key="4">
    <source>
        <dbReference type="Google" id="ProtNLM"/>
    </source>
</evidence>
<organism evidence="2 3">
    <name type="scientific">Marinibactrum halimedae</name>
    <dbReference type="NCBI Taxonomy" id="1444977"/>
    <lineage>
        <taxon>Bacteria</taxon>
        <taxon>Pseudomonadati</taxon>
        <taxon>Pseudomonadota</taxon>
        <taxon>Gammaproteobacteria</taxon>
        <taxon>Cellvibrionales</taxon>
        <taxon>Cellvibrionaceae</taxon>
        <taxon>Marinibactrum</taxon>
    </lineage>
</organism>
<evidence type="ECO:0000313" key="2">
    <source>
        <dbReference type="EMBL" id="GLS27439.1"/>
    </source>
</evidence>
<keyword evidence="1" id="KW-1133">Transmembrane helix</keyword>
<feature type="transmembrane region" description="Helical" evidence="1">
    <location>
        <begin position="20"/>
        <end position="41"/>
    </location>
</feature>
<name>A0AA37WMT8_9GAMM</name>
<sequence length="210" mass="23557">MPSILLIAGYPILSHLSITLAYPILGFVAFFLLISGIFLPLIQQKRPVAIVIYIALLCIGFVCFKAGILHYILSIPAMVIPISLFIVFGQTLLPRQVPLVTAVGESARGPLTESMRRYTRRVTQLWVVVLGSMAISTGAFMLFASPNTLSVMTNIVNYLIVSGVFVGEFYYRKYRFKDHNHPTFSEYLKIIVRYNPRKAKLHKSGSNSNR</sequence>
<protein>
    <recommendedName>
        <fullName evidence="4">Ketosynthase</fullName>
    </recommendedName>
</protein>
<feature type="transmembrane region" description="Helical" evidence="1">
    <location>
        <begin position="48"/>
        <end position="68"/>
    </location>
</feature>
<feature type="transmembrane region" description="Helical" evidence="1">
    <location>
        <begin position="151"/>
        <end position="171"/>
    </location>
</feature>
<keyword evidence="1" id="KW-0472">Membrane</keyword>
<dbReference type="Proteomes" id="UP001156870">
    <property type="component" value="Unassembled WGS sequence"/>
</dbReference>
<evidence type="ECO:0000313" key="3">
    <source>
        <dbReference type="Proteomes" id="UP001156870"/>
    </source>
</evidence>
<keyword evidence="1" id="KW-0812">Transmembrane</keyword>
<keyword evidence="3" id="KW-1185">Reference proteome</keyword>
<feature type="transmembrane region" description="Helical" evidence="1">
    <location>
        <begin position="74"/>
        <end position="93"/>
    </location>
</feature>
<gene>
    <name evidence="2" type="ORF">GCM10007877_31580</name>
</gene>
<dbReference type="EMBL" id="BSPD01000079">
    <property type="protein sequence ID" value="GLS27439.1"/>
    <property type="molecule type" value="Genomic_DNA"/>
</dbReference>